<keyword evidence="3" id="KW-1185">Reference proteome</keyword>
<keyword evidence="1" id="KW-0812">Transmembrane</keyword>
<keyword evidence="1" id="KW-0472">Membrane</keyword>
<dbReference type="RefSeq" id="WP_203855380.1">
    <property type="nucleotide sequence ID" value="NZ_BAAAZQ010000003.1"/>
</dbReference>
<feature type="transmembrane region" description="Helical" evidence="1">
    <location>
        <begin position="39"/>
        <end position="60"/>
    </location>
</feature>
<protein>
    <submittedName>
        <fullName evidence="2">Uncharacterized protein</fullName>
    </submittedName>
</protein>
<evidence type="ECO:0000256" key="1">
    <source>
        <dbReference type="SAM" id="Phobius"/>
    </source>
</evidence>
<dbReference type="Proteomes" id="UP000621500">
    <property type="component" value="Unassembled WGS sequence"/>
</dbReference>
<dbReference type="EMBL" id="BONX01000002">
    <property type="protein sequence ID" value="GIG93708.1"/>
    <property type="molecule type" value="Genomic_DNA"/>
</dbReference>
<feature type="transmembrane region" description="Helical" evidence="1">
    <location>
        <begin position="136"/>
        <end position="156"/>
    </location>
</feature>
<feature type="transmembrane region" description="Helical" evidence="1">
    <location>
        <begin position="72"/>
        <end position="95"/>
    </location>
</feature>
<name>A0ABQ4EG66_9ACTN</name>
<organism evidence="2 3">
    <name type="scientific">Plantactinospora mayteni</name>
    <dbReference type="NCBI Taxonomy" id="566021"/>
    <lineage>
        <taxon>Bacteria</taxon>
        <taxon>Bacillati</taxon>
        <taxon>Actinomycetota</taxon>
        <taxon>Actinomycetes</taxon>
        <taxon>Micromonosporales</taxon>
        <taxon>Micromonosporaceae</taxon>
        <taxon>Plantactinospora</taxon>
    </lineage>
</organism>
<feature type="transmembrane region" description="Helical" evidence="1">
    <location>
        <begin position="107"/>
        <end position="130"/>
    </location>
</feature>
<sequence>METDARTPRPTADEARAALADVAQVQTVANSAMTAPWPWWHYACVTFVVAVLPFTMAGALAEPAWLLSNYGWTLVMIGLLFVCAVVFPLAALVWRNRTGMTPRPHEVSLRGVVFLAAGMAGLLVAAGIAFLVTGSVYVMVPPSVAGVGLVLGLRVVHGRVHRRKQS</sequence>
<gene>
    <name evidence="2" type="ORF">Pma05_02810</name>
</gene>
<evidence type="ECO:0000313" key="2">
    <source>
        <dbReference type="EMBL" id="GIG93708.1"/>
    </source>
</evidence>
<comment type="caution">
    <text evidence="2">The sequence shown here is derived from an EMBL/GenBank/DDBJ whole genome shotgun (WGS) entry which is preliminary data.</text>
</comment>
<evidence type="ECO:0000313" key="3">
    <source>
        <dbReference type="Proteomes" id="UP000621500"/>
    </source>
</evidence>
<keyword evidence="1" id="KW-1133">Transmembrane helix</keyword>
<accession>A0ABQ4EG66</accession>
<reference evidence="2 3" key="1">
    <citation type="submission" date="2021-01" db="EMBL/GenBank/DDBJ databases">
        <title>Whole genome shotgun sequence of Plantactinospora mayteni NBRC 109088.</title>
        <authorList>
            <person name="Komaki H."/>
            <person name="Tamura T."/>
        </authorList>
    </citation>
    <scope>NUCLEOTIDE SEQUENCE [LARGE SCALE GENOMIC DNA]</scope>
    <source>
        <strain evidence="2 3">NBRC 109088</strain>
    </source>
</reference>
<proteinExistence type="predicted"/>